<comment type="caution">
    <text evidence="2">The sequence shown here is derived from an EMBL/GenBank/DDBJ whole genome shotgun (WGS) entry which is preliminary data.</text>
</comment>
<dbReference type="SMART" id="SM00891">
    <property type="entry name" value="ERCC4"/>
    <property type="match status" value="1"/>
</dbReference>
<name>A0A5B2Z8Y8_9GAMM</name>
<reference evidence="2 3" key="2">
    <citation type="submission" date="2019-09" db="EMBL/GenBank/DDBJ databases">
        <authorList>
            <person name="Mazur A."/>
        </authorList>
    </citation>
    <scope>NUCLEOTIDE SEQUENCE [LARGE SCALE GENOMIC DNA]</scope>
    <source>
        <strain evidence="2 3">3729k</strain>
    </source>
</reference>
<dbReference type="GO" id="GO:0006259">
    <property type="term" value="P:DNA metabolic process"/>
    <property type="evidence" value="ECO:0007669"/>
    <property type="project" value="UniProtKB-ARBA"/>
</dbReference>
<gene>
    <name evidence="2" type="ORF">F0415_09885</name>
</gene>
<dbReference type="SUPFAM" id="SSF52980">
    <property type="entry name" value="Restriction endonuclease-like"/>
    <property type="match status" value="1"/>
</dbReference>
<evidence type="ECO:0000259" key="1">
    <source>
        <dbReference type="SMART" id="SM00891"/>
    </source>
</evidence>
<protein>
    <recommendedName>
        <fullName evidence="1">ERCC4 domain-containing protein</fullName>
    </recommendedName>
</protein>
<organism evidence="2 3">
    <name type="scientific">Arenimonas fontis</name>
    <dbReference type="NCBI Taxonomy" id="2608255"/>
    <lineage>
        <taxon>Bacteria</taxon>
        <taxon>Pseudomonadati</taxon>
        <taxon>Pseudomonadota</taxon>
        <taxon>Gammaproteobacteria</taxon>
        <taxon>Lysobacterales</taxon>
        <taxon>Lysobacteraceae</taxon>
        <taxon>Arenimonas</taxon>
    </lineage>
</organism>
<proteinExistence type="predicted"/>
<evidence type="ECO:0000313" key="3">
    <source>
        <dbReference type="Proteomes" id="UP000322165"/>
    </source>
</evidence>
<dbReference type="AlphaFoldDB" id="A0A5B2Z8Y8"/>
<dbReference type="InterPro" id="IPR006166">
    <property type="entry name" value="ERCC4_domain"/>
</dbReference>
<keyword evidence="3" id="KW-1185">Reference proteome</keyword>
<dbReference type="EMBL" id="VUOD01000007">
    <property type="protein sequence ID" value="KAA2284365.1"/>
    <property type="molecule type" value="Genomic_DNA"/>
</dbReference>
<dbReference type="RefSeq" id="WP_149861056.1">
    <property type="nucleotide sequence ID" value="NZ_VUOD01000007.1"/>
</dbReference>
<dbReference type="GO" id="GO:0003677">
    <property type="term" value="F:DNA binding"/>
    <property type="evidence" value="ECO:0007669"/>
    <property type="project" value="InterPro"/>
</dbReference>
<evidence type="ECO:0000313" key="2">
    <source>
        <dbReference type="EMBL" id="KAA2284365.1"/>
    </source>
</evidence>
<accession>A0A5B2Z8Y8</accession>
<dbReference type="Pfam" id="PF02732">
    <property type="entry name" value="ERCC4"/>
    <property type="match status" value="1"/>
</dbReference>
<reference evidence="2 3" key="1">
    <citation type="submission" date="2019-09" db="EMBL/GenBank/DDBJ databases">
        <title>Arenimonas chukotkensis sp. nov., a bacterium isolated from Chukotka hot spring, Arctic region, Russia.</title>
        <authorList>
            <person name="Zayulina K.S."/>
            <person name="Prokofeva M.I."/>
            <person name="Elcheninov A.G."/>
            <person name="Novikov A."/>
            <person name="Kochetkova T.V."/>
            <person name="Kublanov I.V."/>
        </authorList>
    </citation>
    <scope>NUCLEOTIDE SEQUENCE [LARGE SCALE GENOMIC DNA]</scope>
    <source>
        <strain evidence="2 3">3729k</strain>
    </source>
</reference>
<sequence>MAASAAYWIVEATGDARFPWRIRIEQDGRILLAVRAGHAWPGAGMQVFCLREREHDPSEPLVPHERVPVAHLARLGRKLSVTLDRPRRKRCEFLKLEKRRKDGTPYEQIFFRTEAAVRGHRSGKRTELAANAVLDVVVDSGERYPWRFPGARVGRRRLPVGDYALAHEERPVAVVERKTRDNFLADLAELKGLQQQLAELSAYPHAALVLEAPYRDFGDPDRLGHWPAAHVQRVLAELPVLFPRVQLVFAGNRKLANLWTQRWFAAIAASLARPAPDSVREPLARYRASPADGGVDTRIRLAILNELPDGFAVASLRRLFPDLPPARLTRVMEQLRREGRLRREGHGRGARWWRGGVA</sequence>
<dbReference type="InterPro" id="IPR011335">
    <property type="entry name" value="Restrct_endonuc-II-like"/>
</dbReference>
<feature type="domain" description="ERCC4" evidence="1">
    <location>
        <begin position="135"/>
        <end position="214"/>
    </location>
</feature>
<dbReference type="Gene3D" id="3.40.50.10130">
    <property type="match status" value="1"/>
</dbReference>
<dbReference type="GO" id="GO:0004518">
    <property type="term" value="F:nuclease activity"/>
    <property type="evidence" value="ECO:0007669"/>
    <property type="project" value="InterPro"/>
</dbReference>
<dbReference type="Proteomes" id="UP000322165">
    <property type="component" value="Unassembled WGS sequence"/>
</dbReference>